<name>A0AAU9MVK3_9ASTR</name>
<dbReference type="AlphaFoldDB" id="A0AAU9MVK3"/>
<sequence length="102" mass="11788">MTHSGDNKVEFVNDRKLGSDPYLYGILLFTTCNKTRAGFVSANLFSFKGAGQDGIHGDLLSCHDYWNRWSRNYRYVSVLTKFTRSQQEWANLEDCISNLLQR</sequence>
<dbReference type="EMBL" id="CAKMRJ010003334">
    <property type="protein sequence ID" value="CAH1430572.1"/>
    <property type="molecule type" value="Genomic_DNA"/>
</dbReference>
<evidence type="ECO:0000313" key="1">
    <source>
        <dbReference type="EMBL" id="CAH1430572.1"/>
    </source>
</evidence>
<protein>
    <submittedName>
        <fullName evidence="1">Uncharacterized protein</fullName>
    </submittedName>
</protein>
<dbReference type="Proteomes" id="UP001157418">
    <property type="component" value="Unassembled WGS sequence"/>
</dbReference>
<gene>
    <name evidence="1" type="ORF">LVIROSA_LOCUS17336</name>
</gene>
<comment type="caution">
    <text evidence="1">The sequence shown here is derived from an EMBL/GenBank/DDBJ whole genome shotgun (WGS) entry which is preliminary data.</text>
</comment>
<accession>A0AAU9MVK3</accession>
<evidence type="ECO:0000313" key="2">
    <source>
        <dbReference type="Proteomes" id="UP001157418"/>
    </source>
</evidence>
<proteinExistence type="predicted"/>
<keyword evidence="2" id="KW-1185">Reference proteome</keyword>
<organism evidence="1 2">
    <name type="scientific">Lactuca virosa</name>
    <dbReference type="NCBI Taxonomy" id="75947"/>
    <lineage>
        <taxon>Eukaryota</taxon>
        <taxon>Viridiplantae</taxon>
        <taxon>Streptophyta</taxon>
        <taxon>Embryophyta</taxon>
        <taxon>Tracheophyta</taxon>
        <taxon>Spermatophyta</taxon>
        <taxon>Magnoliopsida</taxon>
        <taxon>eudicotyledons</taxon>
        <taxon>Gunneridae</taxon>
        <taxon>Pentapetalae</taxon>
        <taxon>asterids</taxon>
        <taxon>campanulids</taxon>
        <taxon>Asterales</taxon>
        <taxon>Asteraceae</taxon>
        <taxon>Cichorioideae</taxon>
        <taxon>Cichorieae</taxon>
        <taxon>Lactucinae</taxon>
        <taxon>Lactuca</taxon>
    </lineage>
</organism>
<reference evidence="1 2" key="1">
    <citation type="submission" date="2022-01" db="EMBL/GenBank/DDBJ databases">
        <authorList>
            <person name="Xiong W."/>
            <person name="Schranz E."/>
        </authorList>
    </citation>
    <scope>NUCLEOTIDE SEQUENCE [LARGE SCALE GENOMIC DNA]</scope>
</reference>